<dbReference type="Pfam" id="PF13426">
    <property type="entry name" value="PAS_9"/>
    <property type="match status" value="1"/>
</dbReference>
<evidence type="ECO:0000259" key="12">
    <source>
        <dbReference type="PROSITE" id="PS50112"/>
    </source>
</evidence>
<dbReference type="CDD" id="cd00082">
    <property type="entry name" value="HisKA"/>
    <property type="match status" value="1"/>
</dbReference>
<accession>A0A853JHF1</accession>
<name>A0A853JHF1_9GAMM</name>
<dbReference type="NCBIfam" id="TIGR00229">
    <property type="entry name" value="sensory_box"/>
    <property type="match status" value="1"/>
</dbReference>
<evidence type="ECO:0000256" key="1">
    <source>
        <dbReference type="ARBA" id="ARBA00000085"/>
    </source>
</evidence>
<dbReference type="Proteomes" id="UP000578091">
    <property type="component" value="Unassembled WGS sequence"/>
</dbReference>
<evidence type="ECO:0000256" key="3">
    <source>
        <dbReference type="ARBA" id="ARBA00022553"/>
    </source>
</evidence>
<dbReference type="InterPro" id="IPR005467">
    <property type="entry name" value="His_kinase_dom"/>
</dbReference>
<dbReference type="CDD" id="cd00130">
    <property type="entry name" value="PAS"/>
    <property type="match status" value="1"/>
</dbReference>
<dbReference type="InterPro" id="IPR036890">
    <property type="entry name" value="HATPase_C_sf"/>
</dbReference>
<comment type="catalytic activity">
    <reaction evidence="1">
        <text>ATP + protein L-histidine = ADP + protein N-phospho-L-histidine.</text>
        <dbReference type="EC" id="2.7.13.3"/>
    </reaction>
</comment>
<dbReference type="Pfam" id="PF02518">
    <property type="entry name" value="HATPase_c"/>
    <property type="match status" value="1"/>
</dbReference>
<keyword evidence="14" id="KW-1185">Reference proteome</keyword>
<dbReference type="PROSITE" id="PS50110">
    <property type="entry name" value="RESPONSE_REGULATORY"/>
    <property type="match status" value="1"/>
</dbReference>
<feature type="domain" description="Response regulatory" evidence="11">
    <location>
        <begin position="523"/>
        <end position="635"/>
    </location>
</feature>
<dbReference type="Gene3D" id="3.40.50.2300">
    <property type="match status" value="1"/>
</dbReference>
<dbReference type="PROSITE" id="PS50109">
    <property type="entry name" value="HIS_KIN"/>
    <property type="match status" value="1"/>
</dbReference>
<evidence type="ECO:0000313" key="13">
    <source>
        <dbReference type="EMBL" id="NZA27838.1"/>
    </source>
</evidence>
<dbReference type="SMART" id="SM00065">
    <property type="entry name" value="GAF"/>
    <property type="match status" value="1"/>
</dbReference>
<dbReference type="SUPFAM" id="SSF55785">
    <property type="entry name" value="PYP-like sensor domain (PAS domain)"/>
    <property type="match status" value="1"/>
</dbReference>
<evidence type="ECO:0000313" key="14">
    <source>
        <dbReference type="Proteomes" id="UP000578091"/>
    </source>
</evidence>
<dbReference type="SUPFAM" id="SSF55874">
    <property type="entry name" value="ATPase domain of HSP90 chaperone/DNA topoisomerase II/histidine kinase"/>
    <property type="match status" value="1"/>
</dbReference>
<evidence type="ECO:0000256" key="5">
    <source>
        <dbReference type="ARBA" id="ARBA00022741"/>
    </source>
</evidence>
<dbReference type="SUPFAM" id="SSF47384">
    <property type="entry name" value="Homodimeric domain of signal transducing histidine kinase"/>
    <property type="match status" value="1"/>
</dbReference>
<dbReference type="SUPFAM" id="SSF55781">
    <property type="entry name" value="GAF domain-like"/>
    <property type="match status" value="1"/>
</dbReference>
<evidence type="ECO:0000256" key="2">
    <source>
        <dbReference type="ARBA" id="ARBA00012438"/>
    </source>
</evidence>
<proteinExistence type="predicted"/>
<dbReference type="InterPro" id="IPR036097">
    <property type="entry name" value="HisK_dim/P_sf"/>
</dbReference>
<dbReference type="InterPro" id="IPR000014">
    <property type="entry name" value="PAS"/>
</dbReference>
<keyword evidence="6" id="KW-0418">Kinase</keyword>
<dbReference type="InterPro" id="IPR004358">
    <property type="entry name" value="Sig_transdc_His_kin-like_C"/>
</dbReference>
<keyword evidence="3 9" id="KW-0597">Phosphoprotein</keyword>
<protein>
    <recommendedName>
        <fullName evidence="2">histidine kinase</fullName>
        <ecNumber evidence="2">2.7.13.3</ecNumber>
    </recommendedName>
</protein>
<dbReference type="PANTHER" id="PTHR43065:SF46">
    <property type="entry name" value="C4-DICARBOXYLATE TRANSPORT SENSOR PROTEIN DCTB"/>
    <property type="match status" value="1"/>
</dbReference>
<dbReference type="SMART" id="SM00448">
    <property type="entry name" value="REC"/>
    <property type="match status" value="1"/>
</dbReference>
<evidence type="ECO:0000259" key="11">
    <source>
        <dbReference type="PROSITE" id="PS50110"/>
    </source>
</evidence>
<dbReference type="GO" id="GO:0005524">
    <property type="term" value="F:ATP binding"/>
    <property type="evidence" value="ECO:0007669"/>
    <property type="project" value="UniProtKB-KW"/>
</dbReference>
<dbReference type="Pfam" id="PF01590">
    <property type="entry name" value="GAF"/>
    <property type="match status" value="1"/>
</dbReference>
<dbReference type="InterPro" id="IPR003661">
    <property type="entry name" value="HisK_dim/P_dom"/>
</dbReference>
<dbReference type="Pfam" id="PF00512">
    <property type="entry name" value="HisKA"/>
    <property type="match status" value="1"/>
</dbReference>
<keyword evidence="5" id="KW-0547">Nucleotide-binding</keyword>
<dbReference type="PANTHER" id="PTHR43065">
    <property type="entry name" value="SENSOR HISTIDINE KINASE"/>
    <property type="match status" value="1"/>
</dbReference>
<dbReference type="SMART" id="SM00388">
    <property type="entry name" value="HisKA"/>
    <property type="match status" value="1"/>
</dbReference>
<keyword evidence="7" id="KW-0067">ATP-binding</keyword>
<dbReference type="Gene3D" id="3.30.450.40">
    <property type="match status" value="1"/>
</dbReference>
<feature type="domain" description="Histidine kinase" evidence="10">
    <location>
        <begin position="283"/>
        <end position="503"/>
    </location>
</feature>
<evidence type="ECO:0000256" key="9">
    <source>
        <dbReference type="PROSITE-ProRule" id="PRU00169"/>
    </source>
</evidence>
<dbReference type="InterPro" id="IPR003018">
    <property type="entry name" value="GAF"/>
</dbReference>
<dbReference type="PROSITE" id="PS50112">
    <property type="entry name" value="PAS"/>
    <property type="match status" value="1"/>
</dbReference>
<organism evidence="13 14">
    <name type="scientific">Luteimonas salinisoli</name>
    <dbReference type="NCBI Taxonomy" id="2752307"/>
    <lineage>
        <taxon>Bacteria</taxon>
        <taxon>Pseudomonadati</taxon>
        <taxon>Pseudomonadota</taxon>
        <taxon>Gammaproteobacteria</taxon>
        <taxon>Lysobacterales</taxon>
        <taxon>Lysobacteraceae</taxon>
        <taxon>Luteimonas</taxon>
    </lineage>
</organism>
<dbReference type="InterPro" id="IPR029016">
    <property type="entry name" value="GAF-like_dom_sf"/>
</dbReference>
<evidence type="ECO:0000256" key="6">
    <source>
        <dbReference type="ARBA" id="ARBA00022777"/>
    </source>
</evidence>
<comment type="caution">
    <text evidence="13">The sequence shown here is derived from an EMBL/GenBank/DDBJ whole genome shotgun (WGS) entry which is preliminary data.</text>
</comment>
<evidence type="ECO:0000256" key="8">
    <source>
        <dbReference type="ARBA" id="ARBA00023012"/>
    </source>
</evidence>
<dbReference type="SMART" id="SM00387">
    <property type="entry name" value="HATPase_c"/>
    <property type="match status" value="1"/>
</dbReference>
<dbReference type="EC" id="2.7.13.3" evidence="2"/>
<gene>
    <name evidence="13" type="ORF">H0E84_15780</name>
</gene>
<evidence type="ECO:0000256" key="4">
    <source>
        <dbReference type="ARBA" id="ARBA00022679"/>
    </source>
</evidence>
<keyword evidence="4" id="KW-0808">Transferase</keyword>
<sequence>MVDGHGRVVQANANAAELFGFPAAAMIGLEVEMLLPGTLGARHREHRARYMADPHVRPMGATGQSLVGQRGDGSVFPVEIALSPVETPDGRRYLASIRDVSGTARVRQSQVRARYDALAARIGQLALQSQSGSALLDALPRLLVEALGVDAVAILFPAGQGERTYVRAHALRDGGEVPPPNGQPLADTAVVIGDCGAGGESPGALPLAMPTSGSLALMPLRGRQGVSGALLALDTAPHRFDHDALHLLQLAADLLAAFLHQRHAEEQLAHAQRLDAIGQLTGGIAHDFNNLLTVMSGCLQLLESEPDAEQGRELIATALRSVGRGAELTGKLLAFARRQRLLPQAVDVGALLGDVVLMLGRTLGEKVRLHCRCQPSLPAAYADPARLETALVNLALNARDAMARGGAINVSAEMALVDASLAGPTLPVGYYVRIEVEDDGHGMAPETLARAMEPFFTTKGRDRGNGLGLSMVYGFARQSGGDLRIESALGLGTRVRLYLPVARDAAPPLSSGGTDTRHGRGERVLVVEDDEAVRAIAVAFLRAEGYLVEAVADGAGALRRLREEPGVALLLSDVTLGTGIDGPMLARTAQAEHPGLAVLLVSGNEERAGRLGAGFELLRKPFRREQLAVAVRRRLDAAGAGVARRATD</sequence>
<dbReference type="GO" id="GO:0000155">
    <property type="term" value="F:phosphorelay sensor kinase activity"/>
    <property type="evidence" value="ECO:0007669"/>
    <property type="project" value="InterPro"/>
</dbReference>
<dbReference type="Gene3D" id="1.10.287.130">
    <property type="match status" value="1"/>
</dbReference>
<reference evidence="13 14" key="1">
    <citation type="submission" date="2020-07" db="EMBL/GenBank/DDBJ databases">
        <title>Luteimonas sp. SJ-92.</title>
        <authorList>
            <person name="Huang X.-X."/>
            <person name="Xu L."/>
            <person name="Sun J.-Q."/>
        </authorList>
    </citation>
    <scope>NUCLEOTIDE SEQUENCE [LARGE SCALE GENOMIC DNA]</scope>
    <source>
        <strain evidence="13 14">SJ-92</strain>
    </source>
</reference>
<keyword evidence="8" id="KW-0902">Two-component regulatory system</keyword>
<evidence type="ECO:0000256" key="7">
    <source>
        <dbReference type="ARBA" id="ARBA00022840"/>
    </source>
</evidence>
<dbReference type="InterPro" id="IPR035965">
    <property type="entry name" value="PAS-like_dom_sf"/>
</dbReference>
<dbReference type="InterPro" id="IPR011006">
    <property type="entry name" value="CheY-like_superfamily"/>
</dbReference>
<dbReference type="AlphaFoldDB" id="A0A853JHF1"/>
<dbReference type="InterPro" id="IPR001789">
    <property type="entry name" value="Sig_transdc_resp-reg_receiver"/>
</dbReference>
<dbReference type="Pfam" id="PF00072">
    <property type="entry name" value="Response_reg"/>
    <property type="match status" value="1"/>
</dbReference>
<dbReference type="PRINTS" id="PR00344">
    <property type="entry name" value="BCTRLSENSOR"/>
</dbReference>
<feature type="modified residue" description="4-aspartylphosphate" evidence="9">
    <location>
        <position position="573"/>
    </location>
</feature>
<dbReference type="InterPro" id="IPR003594">
    <property type="entry name" value="HATPase_dom"/>
</dbReference>
<dbReference type="Gene3D" id="3.30.450.20">
    <property type="entry name" value="PAS domain"/>
    <property type="match status" value="1"/>
</dbReference>
<dbReference type="SUPFAM" id="SSF52172">
    <property type="entry name" value="CheY-like"/>
    <property type="match status" value="1"/>
</dbReference>
<feature type="domain" description="PAS" evidence="12">
    <location>
        <begin position="1"/>
        <end position="36"/>
    </location>
</feature>
<evidence type="ECO:0000259" key="10">
    <source>
        <dbReference type="PROSITE" id="PS50109"/>
    </source>
</evidence>
<dbReference type="Gene3D" id="3.30.565.10">
    <property type="entry name" value="Histidine kinase-like ATPase, C-terminal domain"/>
    <property type="match status" value="1"/>
</dbReference>
<dbReference type="EMBL" id="JACCKA010000086">
    <property type="protein sequence ID" value="NZA27838.1"/>
    <property type="molecule type" value="Genomic_DNA"/>
</dbReference>